<reference evidence="2 3" key="1">
    <citation type="submission" date="2019-03" db="EMBL/GenBank/DDBJ databases">
        <title>Genomic Encyclopedia of Type Strains, Phase IV (KMG-IV): sequencing the most valuable type-strain genomes for metagenomic binning, comparative biology and taxonomic classification.</title>
        <authorList>
            <person name="Goeker M."/>
        </authorList>
    </citation>
    <scope>NUCLEOTIDE SEQUENCE [LARGE SCALE GENOMIC DNA]</scope>
    <source>
        <strain evidence="2 3">DSM 25287</strain>
    </source>
</reference>
<protein>
    <submittedName>
        <fullName evidence="2">Helix-hairpin-helix protein</fullName>
    </submittedName>
</protein>
<dbReference type="Proteomes" id="UP000295765">
    <property type="component" value="Unassembled WGS sequence"/>
</dbReference>
<comment type="caution">
    <text evidence="2">The sequence shown here is derived from an EMBL/GenBank/DDBJ whole genome shotgun (WGS) entry which is preliminary data.</text>
</comment>
<gene>
    <name evidence="2" type="ORF">EV699_10321</name>
</gene>
<evidence type="ECO:0000313" key="3">
    <source>
        <dbReference type="Proteomes" id="UP000295765"/>
    </source>
</evidence>
<accession>A0A4R2LE91</accession>
<organism evidence="2 3">
    <name type="scientific">Plasticicumulans lactativorans</name>
    <dbReference type="NCBI Taxonomy" id="1133106"/>
    <lineage>
        <taxon>Bacteria</taxon>
        <taxon>Pseudomonadati</taxon>
        <taxon>Pseudomonadota</taxon>
        <taxon>Gammaproteobacteria</taxon>
        <taxon>Candidatus Competibacteraceae</taxon>
        <taxon>Plasticicumulans</taxon>
    </lineage>
</organism>
<evidence type="ECO:0000259" key="1">
    <source>
        <dbReference type="Pfam" id="PF14579"/>
    </source>
</evidence>
<dbReference type="Pfam" id="PF14579">
    <property type="entry name" value="HHH_6"/>
    <property type="match status" value="1"/>
</dbReference>
<sequence>MRIEASAWDCALEPAGAAGLALLLGLRLVKGLAQDVVRRLVDAQARPLFRDLDDAVRRAALDRHARDAPVAADAFAKLAGDRHQARWQALAVHDARPRGRPHQRRKRSRACPWSPRARRWWRITRALG</sequence>
<proteinExistence type="predicted"/>
<evidence type="ECO:0000313" key="2">
    <source>
        <dbReference type="EMBL" id="TCO82976.1"/>
    </source>
</evidence>
<name>A0A4R2LE91_9GAMM</name>
<dbReference type="RefSeq" id="WP_165904000.1">
    <property type="nucleotide sequence ID" value="NZ_SLWY01000003.1"/>
</dbReference>
<dbReference type="EMBL" id="SLWY01000003">
    <property type="protein sequence ID" value="TCO82976.1"/>
    <property type="molecule type" value="Genomic_DNA"/>
</dbReference>
<feature type="domain" description="DNA polymerase helix-hairpin-helix motif" evidence="1">
    <location>
        <begin position="3"/>
        <end position="85"/>
    </location>
</feature>
<dbReference type="InterPro" id="IPR029460">
    <property type="entry name" value="DNAPol_HHH"/>
</dbReference>
<keyword evidence="3" id="KW-1185">Reference proteome</keyword>
<dbReference type="AlphaFoldDB" id="A0A4R2LE91"/>